<dbReference type="InterPro" id="IPR053142">
    <property type="entry name" value="PchR_regulatory_protein"/>
</dbReference>
<keyword evidence="3" id="KW-0804">Transcription</keyword>
<comment type="caution">
    <text evidence="5">The sequence shown here is derived from an EMBL/GenBank/DDBJ whole genome shotgun (WGS) entry which is preliminary data.</text>
</comment>
<proteinExistence type="predicted"/>
<dbReference type="PANTHER" id="PTHR47893">
    <property type="entry name" value="REGULATORY PROTEIN PCHR"/>
    <property type="match status" value="1"/>
</dbReference>
<dbReference type="AlphaFoldDB" id="A0A7W2M896"/>
<dbReference type="PROSITE" id="PS00041">
    <property type="entry name" value="HTH_ARAC_FAMILY_1"/>
    <property type="match status" value="1"/>
</dbReference>
<dbReference type="InterPro" id="IPR018062">
    <property type="entry name" value="HTH_AraC-typ_CS"/>
</dbReference>
<dbReference type="PROSITE" id="PS01124">
    <property type="entry name" value="HTH_ARAC_FAMILY_2"/>
    <property type="match status" value="1"/>
</dbReference>
<protein>
    <submittedName>
        <fullName evidence="5">Helix-turn-helix transcriptional regulator</fullName>
    </submittedName>
</protein>
<dbReference type="GO" id="GO:0003700">
    <property type="term" value="F:DNA-binding transcription factor activity"/>
    <property type="evidence" value="ECO:0007669"/>
    <property type="project" value="InterPro"/>
</dbReference>
<dbReference type="SMART" id="SM00342">
    <property type="entry name" value="HTH_ARAC"/>
    <property type="match status" value="1"/>
</dbReference>
<evidence type="ECO:0000313" key="5">
    <source>
        <dbReference type="EMBL" id="MBA6154554.1"/>
    </source>
</evidence>
<dbReference type="RefSeq" id="WP_182206827.1">
    <property type="nucleotide sequence ID" value="NZ_JACGLT010000020.1"/>
</dbReference>
<dbReference type="SUPFAM" id="SSF46689">
    <property type="entry name" value="Homeodomain-like"/>
    <property type="match status" value="1"/>
</dbReference>
<dbReference type="Proteomes" id="UP000541857">
    <property type="component" value="Unassembled WGS sequence"/>
</dbReference>
<feature type="domain" description="HTH araC/xylS-type" evidence="4">
    <location>
        <begin position="224"/>
        <end position="321"/>
    </location>
</feature>
<dbReference type="InterPro" id="IPR009057">
    <property type="entry name" value="Homeodomain-like_sf"/>
</dbReference>
<dbReference type="Gene3D" id="1.10.10.60">
    <property type="entry name" value="Homeodomain-like"/>
    <property type="match status" value="1"/>
</dbReference>
<evidence type="ECO:0000313" key="6">
    <source>
        <dbReference type="Proteomes" id="UP000541857"/>
    </source>
</evidence>
<evidence type="ECO:0000256" key="2">
    <source>
        <dbReference type="ARBA" id="ARBA00023125"/>
    </source>
</evidence>
<dbReference type="PANTHER" id="PTHR47893:SF1">
    <property type="entry name" value="REGULATORY PROTEIN PCHR"/>
    <property type="match status" value="1"/>
</dbReference>
<keyword evidence="2" id="KW-0238">DNA-binding</keyword>
<keyword evidence="6" id="KW-1185">Reference proteome</keyword>
<dbReference type="Pfam" id="PF12833">
    <property type="entry name" value="HTH_18"/>
    <property type="match status" value="1"/>
</dbReference>
<organism evidence="5 6">
    <name type="scientific">Gelidibacter maritimus</name>
    <dbReference type="NCBI Taxonomy" id="2761487"/>
    <lineage>
        <taxon>Bacteria</taxon>
        <taxon>Pseudomonadati</taxon>
        <taxon>Bacteroidota</taxon>
        <taxon>Flavobacteriia</taxon>
        <taxon>Flavobacteriales</taxon>
        <taxon>Flavobacteriaceae</taxon>
        <taxon>Gelidibacter</taxon>
    </lineage>
</organism>
<name>A0A7W2M896_9FLAO</name>
<keyword evidence="1" id="KW-0805">Transcription regulation</keyword>
<evidence type="ECO:0000256" key="3">
    <source>
        <dbReference type="ARBA" id="ARBA00023163"/>
    </source>
</evidence>
<dbReference type="InterPro" id="IPR018060">
    <property type="entry name" value="HTH_AraC"/>
</dbReference>
<accession>A0A7W2M896</accession>
<dbReference type="GO" id="GO:0043565">
    <property type="term" value="F:sequence-specific DNA binding"/>
    <property type="evidence" value="ECO:0007669"/>
    <property type="project" value="InterPro"/>
</dbReference>
<evidence type="ECO:0000256" key="1">
    <source>
        <dbReference type="ARBA" id="ARBA00023015"/>
    </source>
</evidence>
<dbReference type="EMBL" id="JACGLT010000020">
    <property type="protein sequence ID" value="MBA6154554.1"/>
    <property type="molecule type" value="Genomic_DNA"/>
</dbReference>
<evidence type="ECO:0000259" key="4">
    <source>
        <dbReference type="PROSITE" id="PS01124"/>
    </source>
</evidence>
<reference evidence="5 6" key="1">
    <citation type="submission" date="2020-07" db="EMBL/GenBank/DDBJ databases">
        <title>Bacterium isolated from marine sediment.</title>
        <authorList>
            <person name="Shang D."/>
        </authorList>
    </citation>
    <scope>NUCLEOTIDE SEQUENCE [LARGE SCALE GENOMIC DNA]</scope>
    <source>
        <strain evidence="5 6">F6074</strain>
    </source>
</reference>
<sequence length="330" mass="38333">MIELDRIVYNVDLYGDKVTEGKMSVLSVQKELNNASEVSSHLIYTKGLCLIDTSIKPQQQLTDQITVTGDYVQIFCMMDGCSVGKQSCNEKCQFNLGIMHLVYCNGLEDTLEIASQKKSRYLSVIMSRNYYLSLFFHEPWIHHSKFYRSVMEQKTVGHGEITFPLDSILKRILNELMLQAFPKRHAKHLTDLKLKELFLHILIKFSEAITNKTTINKDEYEKLEAAKAYLTLHFDHPPTVKELSRIVFLNELKLKQGFKQLYKTSIYAYVIKLKMEKAETMLAEQHTVQEMAEILGYRSVSHFISTFKKTFGYTPKQGLMERNEKIDQQK</sequence>
<gene>
    <name evidence="5" type="ORF">H3Z82_17660</name>
</gene>